<evidence type="ECO:0000256" key="3">
    <source>
        <dbReference type="ARBA" id="ARBA00022806"/>
    </source>
</evidence>
<dbReference type="SUPFAM" id="SSF52540">
    <property type="entry name" value="P-loop containing nucleoside triphosphate hydrolases"/>
    <property type="match status" value="1"/>
</dbReference>
<dbReference type="GO" id="GO:0003677">
    <property type="term" value="F:DNA binding"/>
    <property type="evidence" value="ECO:0007669"/>
    <property type="project" value="InterPro"/>
</dbReference>
<dbReference type="InterPro" id="IPR000212">
    <property type="entry name" value="DNA_helicase_UvrD/REP"/>
</dbReference>
<keyword evidence="2" id="KW-0378">Hydrolase</keyword>
<keyword evidence="4" id="KW-0067">ATP-binding</keyword>
<reference evidence="6" key="1">
    <citation type="submission" date="2018-10" db="EMBL/GenBank/DDBJ databases">
        <title>Hidden diversity of soil giant viruses.</title>
        <authorList>
            <person name="Schulz F."/>
            <person name="Alteio L."/>
            <person name="Goudeau D."/>
            <person name="Ryan E.M."/>
            <person name="Malmstrom R.R."/>
            <person name="Blanchard J."/>
            <person name="Woyke T."/>
        </authorList>
    </citation>
    <scope>NUCLEOTIDE SEQUENCE</scope>
    <source>
        <strain evidence="6">HYV1</strain>
    </source>
</reference>
<evidence type="ECO:0000256" key="4">
    <source>
        <dbReference type="ARBA" id="ARBA00022840"/>
    </source>
</evidence>
<dbReference type="GO" id="GO:0005524">
    <property type="term" value="F:ATP binding"/>
    <property type="evidence" value="ECO:0007669"/>
    <property type="project" value="UniProtKB-KW"/>
</dbReference>
<sequence length="732" mass="84885">MILPQASLEQSQIVKYLATHNVIVDSCAGAGKTTCVLHVASHFKRPMLLLTYNKKLKFETRDKKNLLGLHHLDVHSYHSCVCRYYDHKCYTDREIINVLKSDSEPKKPLSYEYIIIDESQDMTSLYFQLVYKIIRDNSCKIKMCILGDHFQSIYDFNGADPRFIIHAEKLFKSVNEFEWKHCKLSISYRLTNPMAKFINTCVLKQERLGTVKDSKFKVRYLICDCFGDKLGLSNRNRVFEEVKYYLQFYSPEDIFVLAPSVKSDNCPARQLANKLSEGGVMLYVPNNDDEKLDEDILRGKLVFSTFHQAKGMERKVVIVFSFDDSYFQLYKKDKNPLECANELYVALTRSSERLTVLHHYQNEFLQFIDRRRLSSYCEFEDDGIKLGRGFKNKPLDTAVTDLTRHVKSTVLEKAMEFFEVVNIQEAEDSLDLAVKTEQENGLFECVSEITGIAIPAYFELKNRGRMTIYDELEKSKSQYLFGEREEDRVDLGKLTPSELLLIANNYCSFRSGYIYKLNQIKSYDWLSKENLDICVARLGKHVGRGAVFEKRLQIDGEPELYNRNLLGNVDCIDGGKVFEFKCVGALECEHFIQLAVYYYMNEMKNENAMSAVFMNRTRDLLPAKGDKVVLKGENGSGVVTRVFGNGRVSVRVNGKVKRFDRGDIAENSTLEGEKIAFRYYLYNILTNEMYEIRSSIGRLKKMMDMLIFNKYMIDNRVDDATFLKQMIESVRR</sequence>
<keyword evidence="6" id="KW-0540">Nuclease</keyword>
<dbReference type="Pfam" id="PF13245">
    <property type="entry name" value="AAA_19"/>
    <property type="match status" value="1"/>
</dbReference>
<organism evidence="6">
    <name type="scientific">Hyperionvirus sp</name>
    <dbReference type="NCBI Taxonomy" id="2487770"/>
    <lineage>
        <taxon>Viruses</taxon>
        <taxon>Varidnaviria</taxon>
        <taxon>Bamfordvirae</taxon>
        <taxon>Nucleocytoviricota</taxon>
        <taxon>Megaviricetes</taxon>
        <taxon>Imitervirales</taxon>
        <taxon>Mimiviridae</taxon>
        <taxon>Klosneuvirinae</taxon>
    </lineage>
</organism>
<proteinExistence type="predicted"/>
<evidence type="ECO:0000256" key="2">
    <source>
        <dbReference type="ARBA" id="ARBA00022801"/>
    </source>
</evidence>
<dbReference type="GO" id="GO:0004527">
    <property type="term" value="F:exonuclease activity"/>
    <property type="evidence" value="ECO:0007669"/>
    <property type="project" value="UniProtKB-KW"/>
</dbReference>
<dbReference type="Gene3D" id="3.40.50.300">
    <property type="entry name" value="P-loop containing nucleotide triphosphate hydrolases"/>
    <property type="match status" value="2"/>
</dbReference>
<evidence type="ECO:0000313" key="6">
    <source>
        <dbReference type="EMBL" id="AYV84623.1"/>
    </source>
</evidence>
<gene>
    <name evidence="6" type="ORF">Hyperionvirus31_13</name>
</gene>
<feature type="domain" description="UvrD-like helicase C-terminal" evidence="5">
    <location>
        <begin position="295"/>
        <end position="357"/>
    </location>
</feature>
<evidence type="ECO:0000256" key="1">
    <source>
        <dbReference type="ARBA" id="ARBA00022741"/>
    </source>
</evidence>
<dbReference type="GO" id="GO:0003678">
    <property type="term" value="F:DNA helicase activity"/>
    <property type="evidence" value="ECO:0007669"/>
    <property type="project" value="InterPro"/>
</dbReference>
<dbReference type="InterPro" id="IPR027417">
    <property type="entry name" value="P-loop_NTPase"/>
</dbReference>
<dbReference type="EMBL" id="MK072413">
    <property type="protein sequence ID" value="AYV84623.1"/>
    <property type="molecule type" value="Genomic_DNA"/>
</dbReference>
<dbReference type="Pfam" id="PF13361">
    <property type="entry name" value="UvrD_C"/>
    <property type="match status" value="1"/>
</dbReference>
<keyword evidence="6" id="KW-0269">Exonuclease</keyword>
<dbReference type="PANTHER" id="PTHR11070">
    <property type="entry name" value="UVRD / RECB / PCRA DNA HELICASE FAMILY MEMBER"/>
    <property type="match status" value="1"/>
</dbReference>
<name>A0A3G5AFG0_9VIRU</name>
<keyword evidence="3 6" id="KW-0347">Helicase</keyword>
<dbReference type="InterPro" id="IPR014017">
    <property type="entry name" value="DNA_helicase_UvrD-like_C"/>
</dbReference>
<accession>A0A3G5AFG0</accession>
<evidence type="ECO:0000259" key="5">
    <source>
        <dbReference type="Pfam" id="PF13361"/>
    </source>
</evidence>
<keyword evidence="1" id="KW-0547">Nucleotide-binding</keyword>
<protein>
    <submittedName>
        <fullName evidence="6">Putative helicase/exonuclease</fullName>
    </submittedName>
</protein>